<feature type="compositionally biased region" description="Polar residues" evidence="1">
    <location>
        <begin position="495"/>
        <end position="530"/>
    </location>
</feature>
<proteinExistence type="predicted"/>
<reference evidence="3" key="1">
    <citation type="submission" date="2025-08" db="UniProtKB">
        <authorList>
            <consortium name="RefSeq"/>
        </authorList>
    </citation>
    <scope>IDENTIFICATION</scope>
    <source>
        <tissue evidence="3">Whole organism</tissue>
    </source>
</reference>
<organism evidence="2 3">
    <name type="scientific">Hyalella azteca</name>
    <name type="common">Amphipod</name>
    <dbReference type="NCBI Taxonomy" id="294128"/>
    <lineage>
        <taxon>Eukaryota</taxon>
        <taxon>Metazoa</taxon>
        <taxon>Ecdysozoa</taxon>
        <taxon>Arthropoda</taxon>
        <taxon>Crustacea</taxon>
        <taxon>Multicrustacea</taxon>
        <taxon>Malacostraca</taxon>
        <taxon>Eumalacostraca</taxon>
        <taxon>Peracarida</taxon>
        <taxon>Amphipoda</taxon>
        <taxon>Senticaudata</taxon>
        <taxon>Talitrida</taxon>
        <taxon>Talitroidea</taxon>
        <taxon>Hyalellidae</taxon>
        <taxon>Hyalella</taxon>
    </lineage>
</organism>
<feature type="compositionally biased region" description="Polar residues" evidence="1">
    <location>
        <begin position="171"/>
        <end position="181"/>
    </location>
</feature>
<protein>
    <submittedName>
        <fullName evidence="3">Uncharacterized protein LOC108679588</fullName>
    </submittedName>
</protein>
<feature type="compositionally biased region" description="Pro residues" evidence="1">
    <location>
        <begin position="1"/>
        <end position="16"/>
    </location>
</feature>
<gene>
    <name evidence="3" type="primary">LOC108679588</name>
</gene>
<feature type="region of interest" description="Disordered" evidence="1">
    <location>
        <begin position="450"/>
        <end position="580"/>
    </location>
</feature>
<dbReference type="RefSeq" id="XP_047738574.1">
    <property type="nucleotide sequence ID" value="XM_047882618.1"/>
</dbReference>
<feature type="compositionally biased region" description="Low complexity" evidence="1">
    <location>
        <begin position="701"/>
        <end position="712"/>
    </location>
</feature>
<evidence type="ECO:0000256" key="1">
    <source>
        <dbReference type="SAM" id="MobiDB-lite"/>
    </source>
</evidence>
<dbReference type="KEGG" id="hazt:108679588"/>
<keyword evidence="2" id="KW-1185">Reference proteome</keyword>
<feature type="compositionally biased region" description="Polar residues" evidence="1">
    <location>
        <begin position="713"/>
        <end position="724"/>
    </location>
</feature>
<dbReference type="AlphaFoldDB" id="A0A979FR18"/>
<sequence length="1050" mass="109898">MPSPLPHSPPPPPHYPQMPAFPGRPPISPSFASRVGENFPSRSGENGGLNSRGVPDHGGSHASSYNHFAPKGLVDSSGVGPQQYPHKGLESPPMFPTSRGGMDASPYGSHRYLQDHHISPYSPYSTHHPFSHHGNYGPPHHGSFGPIPPSMGQCSLPSSLPQSSFNSTLSPPSLAQSTCSNLPYGGPGTASGSGSGVGFSVGPQQQQQQQAPPLEAFVQLLLAMNSDDQLKLYRTVEKMCGNSGQSNPNTTSNEATDAQNIVEKIRNAESSSGENYAGALNEATVGNSTSSSSIADTRMTIKNVSEEMDTTPLGEIITKGRDTNFSSAYVPTSLGNSSLAQFGLSQYSGEGGSCGTSAPDIQSLQQSLTNFQNQFSKNSSGSFIQLNTAETSSGSTLATSSLSSVLTAASPASTTSAMTSSLPPLLQTLQNSINGASGVGNDGKLSKIESVAEDNSSHRRSSSASPRRTPSPPGDSKSLQMQPNQNAADRENIDQQKSGDNQCDNTSAVLLSTSTPSNRAASPYQSTNADDVSRSSPPPHQISSPFTAHNTSPVASLLSRTPNINKEPPNDVNSSPLPGEDIEEHHKMEVTEDQDEELCEDSVGDMGSHNGVGPGMLQGFPGLGAFPGFGGSGGIGGGLGGALGGSAGMSNLSQALASGINSSSAAASLLQFLRSSSPRGASNDAGALTSSLASLGQSLSGLGQGFNSSQNGPTQGSNSQSLSPTPDGDRHPYWGASGPRSLMDRPESLSSPSLLDSKVGPEFELPVKRSIRAIKMFAIDDPSRQREREIVQRPLAASMLVFPVDLSIHHHNILFPLQYPPSQYPPPSSVSTLTISSSLLSIHPHNILLPPQYPPSQYPPPSSVSILTISSSFLSIHPHNILLPPQYPPSQYPPPSSVSSALLSIHPHNILLPPQYPPPSSVSTLKISSSLLSIHPHNILLFPQYPPSQYPPPSPVSTLTISSSLLTLSDAQRRLIKWLAVITATPLSTSLGTLPSILHHPTSSCIILQCDDTMHITATPLSTSLGTLLASCIILHHPASSCIILHHPAV</sequence>
<dbReference type="GeneID" id="108679588"/>
<accession>A0A979FR18</accession>
<name>A0A979FR18_HYAAZ</name>
<feature type="compositionally biased region" description="Low complexity" evidence="1">
    <location>
        <begin position="200"/>
        <end position="212"/>
    </location>
</feature>
<dbReference type="Proteomes" id="UP000694843">
    <property type="component" value="Unplaced"/>
</dbReference>
<feature type="region of interest" description="Disordered" evidence="1">
    <location>
        <begin position="701"/>
        <end position="755"/>
    </location>
</feature>
<evidence type="ECO:0000313" key="3">
    <source>
        <dbReference type="RefSeq" id="XP_047738574.1"/>
    </source>
</evidence>
<feature type="region of interest" description="Disordered" evidence="1">
    <location>
        <begin position="1"/>
        <end position="212"/>
    </location>
</feature>
<feature type="compositionally biased region" description="Polar residues" evidence="1">
    <location>
        <begin position="541"/>
        <end position="564"/>
    </location>
</feature>
<evidence type="ECO:0000313" key="2">
    <source>
        <dbReference type="Proteomes" id="UP000694843"/>
    </source>
</evidence>
<feature type="compositionally biased region" description="Gly residues" evidence="1">
    <location>
        <begin position="185"/>
        <end position="199"/>
    </location>
</feature>
<feature type="compositionally biased region" description="Low complexity" evidence="1">
    <location>
        <begin position="155"/>
        <end position="170"/>
    </location>
</feature>
<feature type="compositionally biased region" description="Polar residues" evidence="1">
    <location>
        <begin position="477"/>
        <end position="487"/>
    </location>
</feature>